<evidence type="ECO:0000256" key="5">
    <source>
        <dbReference type="ARBA" id="ARBA00022723"/>
    </source>
</evidence>
<evidence type="ECO:0000259" key="12">
    <source>
        <dbReference type="Pfam" id="PF16803"/>
    </source>
</evidence>
<comment type="domain">
    <text evidence="9">The C-terminal domain binds 2 Fe-S clusters but is otherwise mostly in an intrinsically disordered conformation.</text>
</comment>
<evidence type="ECO:0000256" key="9">
    <source>
        <dbReference type="HAMAP-Rule" id="MF_03115"/>
    </source>
</evidence>
<name>A0A8H6SME0_9AGAR</name>
<feature type="binding site" evidence="9">
    <location>
        <position position="277"/>
    </location>
    <ligand>
        <name>[4Fe-4S] cluster</name>
        <dbReference type="ChEBI" id="CHEBI:49883"/>
    </ligand>
</feature>
<evidence type="ECO:0000256" key="3">
    <source>
        <dbReference type="ARBA" id="ARBA00022485"/>
    </source>
</evidence>
<feature type="binding site" evidence="9">
    <location>
        <position position="210"/>
    </location>
    <ligand>
        <name>[2Fe-2S] cluster</name>
        <dbReference type="ChEBI" id="CHEBI:190135"/>
    </ligand>
</feature>
<sequence length="639" mass="69882">MSPVALNDAPPPPAKGSALAIGSLATAQDGKYQGLIADLEATRKVDRQMLDRLVDGATTLEASSYSTVHITLSTAEYDSLLPKIQPLLVQLRDGLQPLGALHIHNAPKSESLTSELTLSGFTILSTDNNTALIAQKPAQNIAPTPLALPLKRKKMDAAAKKALWTLTPAPNTPLVDAEALLTDADRARPVPTCEPVKAGVPRRKKACKNCSCGLRELEEAEMRASKVVILDGSVDGEAVEVSQDERQRLVAAAKAAPKATSSCGSCFLGDAFRCASCPYLAPDFVFESSLHPQFWFVAYPVTCYHYRPTYFQSSKPRWQARNVPSAPNLQNTPALAAPLTRAPWVAPKRTKQTRNALESATRPQDVGRKVGDWGSEIARAGGARPKREILKTELETMDIEMELLPVGMERAKHNQSHWDSGTRSAGLTLEFVFPSETPYTLLTHRNPLSTPLLVLLQKHVSGRKTPEWVQTLVCPDADVPENFVPPQCVMRARGTPGYFRFDVSQDLKTLLRHKSFVEYPTIEVWDEFRGTVVDGVGAVTQEAERPAKRRRIDKKAGGLAIAGLLDGYGSSSDDSEQVDEEEKLDGLDMLGGYSGSEDEEDIQLEPAALLELMRQARGDANWTPDMEEQEDEAIDWGDD</sequence>
<feature type="region of interest" description="Disordered" evidence="10">
    <location>
        <begin position="566"/>
        <end position="603"/>
    </location>
</feature>
<dbReference type="Pfam" id="PF05093">
    <property type="entry name" value="CIAPIN1"/>
    <property type="match status" value="1"/>
</dbReference>
<comment type="cofactor">
    <cofactor evidence="9">
        <name>[2Fe-2S] cluster</name>
        <dbReference type="ChEBI" id="CHEBI:190135"/>
    </cofactor>
</comment>
<evidence type="ECO:0000256" key="7">
    <source>
        <dbReference type="ARBA" id="ARBA00023014"/>
    </source>
</evidence>
<protein>
    <submittedName>
        <fullName evidence="14">Fe-S cluster assembly protein DRE2</fullName>
    </submittedName>
</protein>
<evidence type="ECO:0000259" key="11">
    <source>
        <dbReference type="Pfam" id="PF05093"/>
    </source>
</evidence>
<feature type="binding site" evidence="9">
    <location>
        <position position="263"/>
    </location>
    <ligand>
        <name>[4Fe-4S] cluster</name>
        <dbReference type="ChEBI" id="CHEBI:49883"/>
    </ligand>
</feature>
<feature type="region of interest" description="Fe-S binding site B" evidence="9">
    <location>
        <begin position="263"/>
        <end position="277"/>
    </location>
</feature>
<feature type="binding site" evidence="9">
    <location>
        <position position="274"/>
    </location>
    <ligand>
        <name>[4Fe-4S] cluster</name>
        <dbReference type="ChEBI" id="CHEBI:49883"/>
    </ligand>
</feature>
<comment type="caution">
    <text evidence="14">The sequence shown here is derived from an EMBL/GenBank/DDBJ whole genome shotgun (WGS) entry which is preliminary data.</text>
</comment>
<dbReference type="GO" id="GO:0005758">
    <property type="term" value="C:mitochondrial intermembrane space"/>
    <property type="evidence" value="ECO:0007669"/>
    <property type="project" value="UniProtKB-SubCell"/>
</dbReference>
<feature type="binding site" evidence="9">
    <location>
        <position position="266"/>
    </location>
    <ligand>
        <name>[4Fe-4S] cluster</name>
        <dbReference type="ChEBI" id="CHEBI:49883"/>
    </ligand>
</feature>
<evidence type="ECO:0000256" key="1">
    <source>
        <dbReference type="ARBA" id="ARBA00001966"/>
    </source>
</evidence>
<feature type="short sequence motif" description="Cx2C motif 2" evidence="9">
    <location>
        <begin position="274"/>
        <end position="277"/>
    </location>
</feature>
<feature type="region of interest" description="Disordered" evidence="10">
    <location>
        <begin position="348"/>
        <end position="369"/>
    </location>
</feature>
<proteinExistence type="inferred from homology"/>
<reference evidence="14" key="1">
    <citation type="submission" date="2020-05" db="EMBL/GenBank/DDBJ databases">
        <title>Mycena genomes resolve the evolution of fungal bioluminescence.</title>
        <authorList>
            <person name="Tsai I.J."/>
        </authorList>
    </citation>
    <scope>NUCLEOTIDE SEQUENCE</scope>
    <source>
        <strain evidence="14">171206Taipei</strain>
    </source>
</reference>
<keyword evidence="5 9" id="KW-0479">Metal-binding</keyword>
<evidence type="ECO:0000259" key="13">
    <source>
        <dbReference type="Pfam" id="PF25790"/>
    </source>
</evidence>
<keyword evidence="15" id="KW-1185">Reference proteome</keyword>
<feature type="binding site" evidence="9">
    <location>
        <position position="193"/>
    </location>
    <ligand>
        <name>[2Fe-2S] cluster</name>
        <dbReference type="ChEBI" id="CHEBI:190135"/>
    </ligand>
</feature>
<comment type="caution">
    <text evidence="9">Lacks conserved residue(s) required for the propagation of feature annotation.</text>
</comment>
<comment type="domain">
    <text evidence="9">The twin Cx2C motifs are involved in the recognition by the mitochondrial MIA40-ERV1 disulfide relay system. The formation of 2 disulfide bonds in the Cx2C motifs through dithiol/disulfide exchange reactions effectively traps the protein in the mitochondrial intermembrane space.</text>
</comment>
<keyword evidence="8 9" id="KW-0496">Mitochondrion</keyword>
<dbReference type="EMBL" id="JACAZF010000006">
    <property type="protein sequence ID" value="KAF7301515.1"/>
    <property type="molecule type" value="Genomic_DNA"/>
</dbReference>
<comment type="subcellular location">
    <subcellularLocation>
        <location evidence="9">Cytoplasm</location>
    </subcellularLocation>
    <subcellularLocation>
        <location evidence="9">Mitochondrion intermembrane space</location>
    </subcellularLocation>
</comment>
<dbReference type="GO" id="GO:0051537">
    <property type="term" value="F:2 iron, 2 sulfur cluster binding"/>
    <property type="evidence" value="ECO:0007669"/>
    <property type="project" value="UniProtKB-UniRule"/>
</dbReference>
<evidence type="ECO:0000313" key="14">
    <source>
        <dbReference type="EMBL" id="KAF7301515.1"/>
    </source>
</evidence>
<dbReference type="GO" id="GO:0051539">
    <property type="term" value="F:4 iron, 4 sulfur cluster binding"/>
    <property type="evidence" value="ECO:0007669"/>
    <property type="project" value="UniProtKB-KW"/>
</dbReference>
<keyword evidence="9" id="KW-0001">2Fe-2S</keyword>
<dbReference type="InterPro" id="IPR046408">
    <property type="entry name" value="CIAPIN1"/>
</dbReference>
<gene>
    <name evidence="14" type="ORF">MIND_00716900</name>
</gene>
<dbReference type="RefSeq" id="XP_037219515.1">
    <property type="nucleotide sequence ID" value="XM_037363871.1"/>
</dbReference>
<dbReference type="PANTHER" id="PTHR13273">
    <property type="entry name" value="ANAMORSIN"/>
    <property type="match status" value="1"/>
</dbReference>
<dbReference type="Pfam" id="PF16803">
    <property type="entry name" value="DRE2_N"/>
    <property type="match status" value="1"/>
</dbReference>
<evidence type="ECO:0000256" key="2">
    <source>
        <dbReference type="ARBA" id="ARBA00008169"/>
    </source>
</evidence>
<dbReference type="GO" id="GO:0009055">
    <property type="term" value="F:electron transfer activity"/>
    <property type="evidence" value="ECO:0007669"/>
    <property type="project" value="UniProtKB-UniRule"/>
</dbReference>
<comment type="cofactor">
    <cofactor evidence="1 9">
        <name>[4Fe-4S] cluster</name>
        <dbReference type="ChEBI" id="CHEBI:49883"/>
    </cofactor>
</comment>
<dbReference type="InterPro" id="IPR031838">
    <property type="entry name" value="Dre2_N"/>
</dbReference>
<feature type="compositionally biased region" description="Acidic residues" evidence="10">
    <location>
        <begin position="573"/>
        <end position="583"/>
    </location>
</feature>
<feature type="domain" description="BCD1 alpha/beta" evidence="13">
    <location>
        <begin position="388"/>
        <end position="529"/>
    </location>
</feature>
<evidence type="ECO:0000313" key="15">
    <source>
        <dbReference type="Proteomes" id="UP000636479"/>
    </source>
</evidence>
<evidence type="ECO:0000256" key="10">
    <source>
        <dbReference type="SAM" id="MobiDB-lite"/>
    </source>
</evidence>
<comment type="domain">
    <text evidence="9">The N-terminal domain has structural similarity with S-adenosyl-L-methionine-dependent methyltransferases, but does not bind S-adenosyl-L-methionine. It is required for correct assembly of the 2 Fe-S clusters.</text>
</comment>
<feature type="compositionally biased region" description="Acidic residues" evidence="10">
    <location>
        <begin position="625"/>
        <end position="639"/>
    </location>
</feature>
<keyword evidence="7 9" id="KW-0411">Iron-sulfur</keyword>
<dbReference type="AlphaFoldDB" id="A0A8H6SME0"/>
<dbReference type="Pfam" id="PF25790">
    <property type="entry name" value="BCD1"/>
    <property type="match status" value="1"/>
</dbReference>
<comment type="similarity">
    <text evidence="2 9">Belongs to the anamorsin family.</text>
</comment>
<keyword evidence="6 9" id="KW-0408">Iron</keyword>
<dbReference type="Proteomes" id="UP000636479">
    <property type="component" value="Unassembled WGS sequence"/>
</dbReference>
<dbReference type="InterPro" id="IPR057721">
    <property type="entry name" value="BCD1_alpha/beta"/>
</dbReference>
<dbReference type="HAMAP" id="MF_03115">
    <property type="entry name" value="Anamorsin"/>
    <property type="match status" value="1"/>
</dbReference>
<evidence type="ECO:0000256" key="6">
    <source>
        <dbReference type="ARBA" id="ARBA00023004"/>
    </source>
</evidence>
<keyword evidence="4 9" id="KW-0963">Cytoplasm</keyword>
<dbReference type="OrthoDB" id="311633at2759"/>
<keyword evidence="3 9" id="KW-0004">4Fe-4S</keyword>
<dbReference type="GeneID" id="59346387"/>
<feature type="domain" description="Fe-S cluster assembly protein Dre2 N-terminal" evidence="12">
    <location>
        <begin position="40"/>
        <end position="139"/>
    </location>
</feature>
<evidence type="ECO:0000256" key="4">
    <source>
        <dbReference type="ARBA" id="ARBA00022490"/>
    </source>
</evidence>
<feature type="binding site" evidence="9">
    <location>
        <position position="207"/>
    </location>
    <ligand>
        <name>[2Fe-2S] cluster</name>
        <dbReference type="ChEBI" id="CHEBI:190135"/>
    </ligand>
</feature>
<organism evidence="14 15">
    <name type="scientific">Mycena indigotica</name>
    <dbReference type="NCBI Taxonomy" id="2126181"/>
    <lineage>
        <taxon>Eukaryota</taxon>
        <taxon>Fungi</taxon>
        <taxon>Dikarya</taxon>
        <taxon>Basidiomycota</taxon>
        <taxon>Agaricomycotina</taxon>
        <taxon>Agaricomycetes</taxon>
        <taxon>Agaricomycetidae</taxon>
        <taxon>Agaricales</taxon>
        <taxon>Marasmiineae</taxon>
        <taxon>Mycenaceae</taxon>
        <taxon>Mycena</taxon>
    </lineage>
</organism>
<dbReference type="PANTHER" id="PTHR13273:SF14">
    <property type="entry name" value="ANAMORSIN"/>
    <property type="match status" value="1"/>
</dbReference>
<accession>A0A8H6SME0</accession>
<feature type="compositionally biased region" description="Polar residues" evidence="10">
    <location>
        <begin position="353"/>
        <end position="362"/>
    </location>
</feature>
<dbReference type="GO" id="GO:0016226">
    <property type="term" value="P:iron-sulfur cluster assembly"/>
    <property type="evidence" value="ECO:0007669"/>
    <property type="project" value="UniProtKB-UniRule"/>
</dbReference>
<evidence type="ECO:0000256" key="8">
    <source>
        <dbReference type="ARBA" id="ARBA00023128"/>
    </source>
</evidence>
<dbReference type="GO" id="GO:0046872">
    <property type="term" value="F:metal ion binding"/>
    <property type="evidence" value="ECO:0007669"/>
    <property type="project" value="UniProtKB-KW"/>
</dbReference>
<feature type="domain" description="Anamorsin C-terminal" evidence="11">
    <location>
        <begin position="192"/>
        <end position="281"/>
    </location>
</feature>
<feature type="region of interest" description="Disordered" evidence="10">
    <location>
        <begin position="615"/>
        <end position="639"/>
    </location>
</feature>
<feature type="short sequence motif" description="Cx2C motif 1" evidence="9">
    <location>
        <begin position="263"/>
        <end position="266"/>
    </location>
</feature>
<dbReference type="InterPro" id="IPR007785">
    <property type="entry name" value="Anamorsin"/>
</dbReference>
<feature type="binding site" evidence="9">
    <location>
        <position position="212"/>
    </location>
    <ligand>
        <name>[2Fe-2S] cluster</name>
        <dbReference type="ChEBI" id="CHEBI:190135"/>
    </ligand>
</feature>